<keyword evidence="2" id="KW-1185">Reference proteome</keyword>
<protein>
    <submittedName>
        <fullName evidence="1">Uncharacterized protein</fullName>
    </submittedName>
</protein>
<accession>A0A099FHS0</accession>
<reference evidence="1 2" key="2">
    <citation type="submission" date="2014-10" db="EMBL/GenBank/DDBJ databases">
        <title>Paracoccus sanguinis sp. nov., isolated from clinical specimens of New York State patients.</title>
        <authorList>
            <person name="Mingle L.A."/>
            <person name="Cole J.A."/>
            <person name="Lapierre P."/>
            <person name="Musser K.A."/>
        </authorList>
    </citation>
    <scope>NUCLEOTIDE SEQUENCE [LARGE SCALE GENOMIC DNA]</scope>
    <source>
        <strain evidence="1 2">HAMBI 3106</strain>
    </source>
</reference>
<proteinExistence type="predicted"/>
<dbReference type="STRING" id="690417.IC63_00020"/>
<name>A0A099FHS0_9RHOB</name>
<sequence>MKVADMNCETGPEMIERVDGRALQGIRQCGEHGKELPFSGNDFPALACSNDRGSMHNGPDRPDRIAAT</sequence>
<dbReference type="EMBL" id="JRKS01000001">
    <property type="protein sequence ID" value="KGJ09587.1"/>
    <property type="molecule type" value="Genomic_DNA"/>
</dbReference>
<dbReference type="Proteomes" id="UP000029917">
    <property type="component" value="Unassembled WGS sequence"/>
</dbReference>
<evidence type="ECO:0000313" key="2">
    <source>
        <dbReference type="Proteomes" id="UP000029917"/>
    </source>
</evidence>
<dbReference type="OrthoDB" id="7864203at2"/>
<gene>
    <name evidence="1" type="ORF">IC63_00020</name>
</gene>
<evidence type="ECO:0000313" key="1">
    <source>
        <dbReference type="EMBL" id="KGJ09587.1"/>
    </source>
</evidence>
<comment type="caution">
    <text evidence="1">The sequence shown here is derived from an EMBL/GenBank/DDBJ whole genome shotgun (WGS) entry which is preliminary data.</text>
</comment>
<dbReference type="AlphaFoldDB" id="A0A099FHS0"/>
<organism evidence="1 2">
    <name type="scientific">Paracoccus sphaerophysae</name>
    <dbReference type="NCBI Taxonomy" id="690417"/>
    <lineage>
        <taxon>Bacteria</taxon>
        <taxon>Pseudomonadati</taxon>
        <taxon>Pseudomonadota</taxon>
        <taxon>Alphaproteobacteria</taxon>
        <taxon>Rhodobacterales</taxon>
        <taxon>Paracoccaceae</taxon>
        <taxon>Paracoccus</taxon>
    </lineage>
</organism>
<reference evidence="1 2" key="1">
    <citation type="submission" date="2014-09" db="EMBL/GenBank/DDBJ databases">
        <authorList>
            <person name="McGinnis J.M."/>
            <person name="Wolfgang W.J."/>
        </authorList>
    </citation>
    <scope>NUCLEOTIDE SEQUENCE [LARGE SCALE GENOMIC DNA]</scope>
    <source>
        <strain evidence="1 2">HAMBI 3106</strain>
    </source>
</reference>